<feature type="active site" evidence="7">
    <location>
        <position position="32"/>
    </location>
</feature>
<dbReference type="Proteomes" id="UP000266723">
    <property type="component" value="Unassembled WGS sequence"/>
</dbReference>
<evidence type="ECO:0000256" key="8">
    <source>
        <dbReference type="RuleBase" id="RU003345"/>
    </source>
</evidence>
<evidence type="ECO:0000256" key="3">
    <source>
        <dbReference type="ARBA" id="ARBA00023053"/>
    </source>
</evidence>
<evidence type="ECO:0000256" key="6">
    <source>
        <dbReference type="ARBA" id="ARBA00049215"/>
    </source>
</evidence>
<dbReference type="Gene3D" id="3.40.605.10">
    <property type="entry name" value="Aldehyde Dehydrogenase, Chain A, domain 1"/>
    <property type="match status" value="1"/>
</dbReference>
<dbReference type="PROSITE" id="PS00687">
    <property type="entry name" value="ALDEHYDE_DEHYDR_GLU"/>
    <property type="match status" value="1"/>
</dbReference>
<evidence type="ECO:0000256" key="4">
    <source>
        <dbReference type="ARBA" id="ARBA00039138"/>
    </source>
</evidence>
<evidence type="ECO:0000313" key="10">
    <source>
        <dbReference type="EMBL" id="KAF3516517.1"/>
    </source>
</evidence>
<keyword evidence="3" id="KW-0915">Sodium</keyword>
<name>A0ABQ7AQW7_BRACR</name>
<protein>
    <recommendedName>
        <fullName evidence="4">aminobutyraldehyde dehydrogenase</fullName>
        <ecNumber evidence="4">1.2.1.19</ecNumber>
    </recommendedName>
</protein>
<keyword evidence="8" id="KW-0560">Oxidoreductase</keyword>
<dbReference type="EMBL" id="QGKV02001556">
    <property type="protein sequence ID" value="KAF3516517.1"/>
    <property type="molecule type" value="Genomic_DNA"/>
</dbReference>
<feature type="domain" description="Aldehyde dehydrogenase" evidence="9">
    <location>
        <begin position="6"/>
        <end position="50"/>
    </location>
</feature>
<dbReference type="InterPro" id="IPR016161">
    <property type="entry name" value="Ald_DH/histidinol_DH"/>
</dbReference>
<comment type="catalytic activity">
    <reaction evidence="5">
        <text>3-aminopropanal + NAD(+) + H2O = beta-alanine + NADH + 2 H(+)</text>
        <dbReference type="Rhea" id="RHEA:30695"/>
        <dbReference type="ChEBI" id="CHEBI:15377"/>
        <dbReference type="ChEBI" id="CHEBI:15378"/>
        <dbReference type="ChEBI" id="CHEBI:57540"/>
        <dbReference type="ChEBI" id="CHEBI:57945"/>
        <dbReference type="ChEBI" id="CHEBI:57966"/>
        <dbReference type="ChEBI" id="CHEBI:58374"/>
    </reaction>
    <physiologicalReaction direction="left-to-right" evidence="5">
        <dbReference type="Rhea" id="RHEA:30696"/>
    </physiologicalReaction>
</comment>
<comment type="similarity">
    <text evidence="1 8">Belongs to the aldehyde dehydrogenase family.</text>
</comment>
<proteinExistence type="inferred from homology"/>
<dbReference type="InterPro" id="IPR015590">
    <property type="entry name" value="Aldehyde_DH_dom"/>
</dbReference>
<evidence type="ECO:0000256" key="1">
    <source>
        <dbReference type="ARBA" id="ARBA00009986"/>
    </source>
</evidence>
<accession>A0ABQ7AQW7</accession>
<dbReference type="EC" id="1.2.1.19" evidence="4"/>
<keyword evidence="2" id="KW-0520">NAD</keyword>
<dbReference type="Pfam" id="PF00171">
    <property type="entry name" value="Aldedh"/>
    <property type="match status" value="1"/>
</dbReference>
<dbReference type="InterPro" id="IPR016162">
    <property type="entry name" value="Ald_DH_N"/>
</dbReference>
<evidence type="ECO:0000256" key="7">
    <source>
        <dbReference type="PROSITE-ProRule" id="PRU10007"/>
    </source>
</evidence>
<evidence type="ECO:0000313" key="11">
    <source>
        <dbReference type="Proteomes" id="UP000266723"/>
    </source>
</evidence>
<dbReference type="PANTHER" id="PTHR43860:SF14">
    <property type="entry name" value="AMINOALDEHYDE DEHYDROGENASE ALDH10A8, CHLOROPLASTIC"/>
    <property type="match status" value="1"/>
</dbReference>
<dbReference type="PANTHER" id="PTHR43860">
    <property type="entry name" value="BETAINE ALDEHYDE DEHYDROGENASE"/>
    <property type="match status" value="1"/>
</dbReference>
<organism evidence="10 11">
    <name type="scientific">Brassica cretica</name>
    <name type="common">Mustard</name>
    <dbReference type="NCBI Taxonomy" id="69181"/>
    <lineage>
        <taxon>Eukaryota</taxon>
        <taxon>Viridiplantae</taxon>
        <taxon>Streptophyta</taxon>
        <taxon>Embryophyta</taxon>
        <taxon>Tracheophyta</taxon>
        <taxon>Spermatophyta</taxon>
        <taxon>Magnoliopsida</taxon>
        <taxon>eudicotyledons</taxon>
        <taxon>Gunneridae</taxon>
        <taxon>Pentapetalae</taxon>
        <taxon>rosids</taxon>
        <taxon>malvids</taxon>
        <taxon>Brassicales</taxon>
        <taxon>Brassicaceae</taxon>
        <taxon>Brassiceae</taxon>
        <taxon>Brassica</taxon>
    </lineage>
</organism>
<sequence length="55" mass="5917">MVSWQIAFTGSSATGSKVMKAAAELVKLVSMELGGKSPLIVFDDVDFDKVECHNK</sequence>
<reference evidence="10 11" key="1">
    <citation type="journal article" date="2020" name="BMC Genomics">
        <title>Intraspecific diversification of the crop wild relative Brassica cretica Lam. using demographic model selection.</title>
        <authorList>
            <person name="Kioukis A."/>
            <person name="Michalopoulou V.A."/>
            <person name="Briers L."/>
            <person name="Pirintsos S."/>
            <person name="Studholme D.J."/>
            <person name="Pavlidis P."/>
            <person name="Sarris P.F."/>
        </authorList>
    </citation>
    <scope>NUCLEOTIDE SEQUENCE [LARGE SCALE GENOMIC DNA]</scope>
    <source>
        <strain evidence="11">cv. PFS-1207/04</strain>
    </source>
</reference>
<evidence type="ECO:0000259" key="9">
    <source>
        <dbReference type="Pfam" id="PF00171"/>
    </source>
</evidence>
<dbReference type="SUPFAM" id="SSF53720">
    <property type="entry name" value="ALDH-like"/>
    <property type="match status" value="1"/>
</dbReference>
<evidence type="ECO:0000256" key="5">
    <source>
        <dbReference type="ARBA" id="ARBA00047421"/>
    </source>
</evidence>
<dbReference type="InterPro" id="IPR029510">
    <property type="entry name" value="Ald_DH_CS_GLU"/>
</dbReference>
<evidence type="ECO:0000256" key="2">
    <source>
        <dbReference type="ARBA" id="ARBA00023027"/>
    </source>
</evidence>
<comment type="caution">
    <text evidence="10">The sequence shown here is derived from an EMBL/GenBank/DDBJ whole genome shotgun (WGS) entry which is preliminary data.</text>
</comment>
<gene>
    <name evidence="10" type="ORF">DY000_02063917</name>
</gene>
<keyword evidence="11" id="KW-1185">Reference proteome</keyword>
<comment type="catalytic activity">
    <reaction evidence="6">
        <text>4-aminobutanal + NAD(+) + H2O = 4-aminobutanoate + NADH + 2 H(+)</text>
        <dbReference type="Rhea" id="RHEA:19105"/>
        <dbReference type="ChEBI" id="CHEBI:15377"/>
        <dbReference type="ChEBI" id="CHEBI:15378"/>
        <dbReference type="ChEBI" id="CHEBI:57540"/>
        <dbReference type="ChEBI" id="CHEBI:57945"/>
        <dbReference type="ChEBI" id="CHEBI:58264"/>
        <dbReference type="ChEBI" id="CHEBI:59888"/>
        <dbReference type="EC" id="1.2.1.19"/>
    </reaction>
    <physiologicalReaction direction="left-to-right" evidence="6">
        <dbReference type="Rhea" id="RHEA:19106"/>
    </physiologicalReaction>
</comment>